<dbReference type="InterPro" id="IPR003609">
    <property type="entry name" value="Pan_app"/>
</dbReference>
<dbReference type="InterPro" id="IPR015915">
    <property type="entry name" value="Kelch-typ_b-propeller"/>
</dbReference>
<keyword evidence="2" id="KW-0677">Repeat</keyword>
<feature type="domain" description="Apple" evidence="3">
    <location>
        <begin position="86"/>
        <end position="121"/>
    </location>
</feature>
<name>A0A7T8K6C8_CALRO</name>
<feature type="domain" description="Apple" evidence="3">
    <location>
        <begin position="145"/>
        <end position="185"/>
    </location>
</feature>
<dbReference type="AlphaFoldDB" id="A0A7T8K6C8"/>
<evidence type="ECO:0000256" key="1">
    <source>
        <dbReference type="ARBA" id="ARBA00022441"/>
    </source>
</evidence>
<dbReference type="PANTHER" id="PTHR24412:SF489">
    <property type="entry name" value="RING FINGER DOMAIN AND KELCH REPEAT-CONTAINING PROTEIN DDB_G0271372"/>
    <property type="match status" value="1"/>
</dbReference>
<evidence type="ECO:0000256" key="2">
    <source>
        <dbReference type="ARBA" id="ARBA00022737"/>
    </source>
</evidence>
<evidence type="ECO:0000313" key="5">
    <source>
        <dbReference type="Proteomes" id="UP000595437"/>
    </source>
</evidence>
<gene>
    <name evidence="4" type="ORF">FKW44_009034</name>
</gene>
<dbReference type="Pfam" id="PF14295">
    <property type="entry name" value="PAN_4"/>
    <property type="match status" value="2"/>
</dbReference>
<evidence type="ECO:0000313" key="4">
    <source>
        <dbReference type="EMBL" id="QQP48657.1"/>
    </source>
</evidence>
<organism evidence="4 5">
    <name type="scientific">Caligus rogercresseyi</name>
    <name type="common">Sea louse</name>
    <dbReference type="NCBI Taxonomy" id="217165"/>
    <lineage>
        <taxon>Eukaryota</taxon>
        <taxon>Metazoa</taxon>
        <taxon>Ecdysozoa</taxon>
        <taxon>Arthropoda</taxon>
        <taxon>Crustacea</taxon>
        <taxon>Multicrustacea</taxon>
        <taxon>Hexanauplia</taxon>
        <taxon>Copepoda</taxon>
        <taxon>Siphonostomatoida</taxon>
        <taxon>Caligidae</taxon>
        <taxon>Caligus</taxon>
    </lineage>
</organism>
<keyword evidence="1" id="KW-0880">Kelch repeat</keyword>
<dbReference type="EMBL" id="CP045895">
    <property type="protein sequence ID" value="QQP48657.1"/>
    <property type="molecule type" value="Genomic_DNA"/>
</dbReference>
<dbReference type="Gene3D" id="2.120.10.80">
    <property type="entry name" value="Kelch-type beta propeller"/>
    <property type="match status" value="1"/>
</dbReference>
<accession>A0A7T8K6C8</accession>
<dbReference type="OrthoDB" id="6362910at2759"/>
<proteinExistence type="predicted"/>
<dbReference type="PANTHER" id="PTHR24412">
    <property type="entry name" value="KELCH PROTEIN"/>
    <property type="match status" value="1"/>
</dbReference>
<evidence type="ECO:0000259" key="3">
    <source>
        <dbReference type="Pfam" id="PF14295"/>
    </source>
</evidence>
<reference evidence="5" key="1">
    <citation type="submission" date="2021-01" db="EMBL/GenBank/DDBJ databases">
        <title>Caligus Genome Assembly.</title>
        <authorList>
            <person name="Gallardo-Escarate C."/>
        </authorList>
    </citation>
    <scope>NUCLEOTIDE SEQUENCE [LARGE SCALE GENOMIC DNA]</scope>
</reference>
<dbReference type="Proteomes" id="UP000595437">
    <property type="component" value="Chromosome 6"/>
</dbReference>
<dbReference type="Gene3D" id="3.50.4.10">
    <property type="entry name" value="Hepatocyte Growth Factor"/>
    <property type="match status" value="1"/>
</dbReference>
<protein>
    <recommendedName>
        <fullName evidence="3">Apple domain-containing protein</fullName>
    </recommendedName>
</protein>
<dbReference type="SUPFAM" id="SSF117281">
    <property type="entry name" value="Kelch motif"/>
    <property type="match status" value="1"/>
</dbReference>
<keyword evidence="5" id="KW-1185">Reference proteome</keyword>
<sequence>MRGDHFGRAKTRSAPEKCPLEDGNLLDVLLFVNDEEECFNECANHESFNDEEKGQHAQCFLYDACTRNVHPAKEGCPINKENTARVEIFVKNEEACMKSCSEESSCGYYMYKSDAKEKFCYHLKSCVPRVVLNYECPILKNNYIDHYLFTASEAKCKEKCDENGECRYYFWYPIDYSPSPLYCYLFRSCEGATQEHKVGFITGGRHPGHYFLNEETSTDVVKTGAIASGYPMILPWAVQGLWQTTRDLNSEVKKDCRLYEVTSGLWSDHSMLNFPREEAASATLMDKTMYIMGGIIEDERTGIIEKYAEEGGSWEEENARLPEPRSRFCAIGLDSASVIAILGGETGDEEEALATNQPDMPLGRKDHACVVADIKGDKGILVAGGVGPDKKLIKQVDFYSFNSESWMSLSPLQEPRTEHGNNCLNNNSSRTKRTNPFITLGMVVVGGLPMVMGGVAENEFLSSIEVLDFSDDEEKAVLGRLWRFNAEGLSSPRYDFGVASVPLNSLLKSQQDMNNCEAMMNQ</sequence>